<dbReference type="Proteomes" id="UP000003113">
    <property type="component" value="Unassembled WGS sequence"/>
</dbReference>
<evidence type="ECO:0000313" key="1">
    <source>
        <dbReference type="EMBL" id="EHK68449.1"/>
    </source>
</evidence>
<dbReference type="AlphaFoldDB" id="H0F033"/>
<dbReference type="STRING" id="477184.KYC_00620"/>
<sequence length="31" mass="3509">MLLMVYAKAKFDNVPASFLAKLKECFDGQET</sequence>
<protein>
    <submittedName>
        <fullName evidence="1">Uncharacterized protein</fullName>
    </submittedName>
</protein>
<gene>
    <name evidence="1" type="ORF">KYC_00620</name>
</gene>
<organism evidence="1 2">
    <name type="scientific">Achromobacter arsenitoxydans SY8</name>
    <dbReference type="NCBI Taxonomy" id="477184"/>
    <lineage>
        <taxon>Bacteria</taxon>
        <taxon>Pseudomonadati</taxon>
        <taxon>Pseudomonadota</taxon>
        <taxon>Betaproteobacteria</taxon>
        <taxon>Burkholderiales</taxon>
        <taxon>Alcaligenaceae</taxon>
        <taxon>Achromobacter</taxon>
    </lineage>
</organism>
<evidence type="ECO:0000313" key="2">
    <source>
        <dbReference type="Proteomes" id="UP000003113"/>
    </source>
</evidence>
<dbReference type="PATRIC" id="fig|477184.5.peg.120"/>
<comment type="caution">
    <text evidence="1">The sequence shown here is derived from an EMBL/GenBank/DDBJ whole genome shotgun (WGS) entry which is preliminary data.</text>
</comment>
<reference evidence="1 2" key="1">
    <citation type="journal article" date="2012" name="J. Bacteriol.">
        <title>Genome sequence of the highly efficient arsenite-oxidizing bacterium Achromobacter arsenitoxydans SY8.</title>
        <authorList>
            <person name="Li X."/>
            <person name="Hu Y."/>
            <person name="Gong J."/>
            <person name="Lin Y."/>
            <person name="Johnstone L."/>
            <person name="Rensing C."/>
            <person name="Wang G."/>
        </authorList>
    </citation>
    <scope>NUCLEOTIDE SEQUENCE [LARGE SCALE GENOMIC DNA]</scope>
    <source>
        <strain evidence="1 2">SY8</strain>
    </source>
</reference>
<name>H0F033_9BURK</name>
<proteinExistence type="predicted"/>
<dbReference type="EMBL" id="AGUF01000001">
    <property type="protein sequence ID" value="EHK68449.1"/>
    <property type="molecule type" value="Genomic_DNA"/>
</dbReference>
<accession>H0F033</accession>
<keyword evidence="2" id="KW-1185">Reference proteome</keyword>